<dbReference type="Proteomes" id="UP001187471">
    <property type="component" value="Unassembled WGS sequence"/>
</dbReference>
<protein>
    <recommendedName>
        <fullName evidence="1">Reverse transcriptase Ty1/copia-type domain-containing protein</fullName>
    </recommendedName>
</protein>
<accession>A0AA88UNA1</accession>
<evidence type="ECO:0000313" key="3">
    <source>
        <dbReference type="Proteomes" id="UP001187471"/>
    </source>
</evidence>
<dbReference type="InterPro" id="IPR013103">
    <property type="entry name" value="RVT_2"/>
</dbReference>
<keyword evidence="3" id="KW-1185">Reference proteome</keyword>
<dbReference type="EMBL" id="JAVXUO010000878">
    <property type="protein sequence ID" value="KAK2988396.1"/>
    <property type="molecule type" value="Genomic_DNA"/>
</dbReference>
<feature type="domain" description="Reverse transcriptase Ty1/copia-type" evidence="1">
    <location>
        <begin position="4"/>
        <end position="62"/>
    </location>
</feature>
<organism evidence="2 3">
    <name type="scientific">Escallonia rubra</name>
    <dbReference type="NCBI Taxonomy" id="112253"/>
    <lineage>
        <taxon>Eukaryota</taxon>
        <taxon>Viridiplantae</taxon>
        <taxon>Streptophyta</taxon>
        <taxon>Embryophyta</taxon>
        <taxon>Tracheophyta</taxon>
        <taxon>Spermatophyta</taxon>
        <taxon>Magnoliopsida</taxon>
        <taxon>eudicotyledons</taxon>
        <taxon>Gunneridae</taxon>
        <taxon>Pentapetalae</taxon>
        <taxon>asterids</taxon>
        <taxon>campanulids</taxon>
        <taxon>Escalloniales</taxon>
        <taxon>Escalloniaceae</taxon>
        <taxon>Escallonia</taxon>
    </lineage>
</organism>
<evidence type="ECO:0000259" key="1">
    <source>
        <dbReference type="Pfam" id="PF07727"/>
    </source>
</evidence>
<evidence type="ECO:0000313" key="2">
    <source>
        <dbReference type="EMBL" id="KAK2988396.1"/>
    </source>
</evidence>
<sequence length="94" mass="10590">MEWFLHQVKLAFPVCDLGPLHYFLGIQVKQLSDGILLTQEKYIEDLLKETNMATSKPCSTPLAVSSNLSKTMGVLLPNPKQYRQIMPLTELEVG</sequence>
<proteinExistence type="predicted"/>
<reference evidence="2" key="1">
    <citation type="submission" date="2022-12" db="EMBL/GenBank/DDBJ databases">
        <title>Draft genome assemblies for two species of Escallonia (Escalloniales).</title>
        <authorList>
            <person name="Chanderbali A."/>
            <person name="Dervinis C."/>
            <person name="Anghel I."/>
            <person name="Soltis D."/>
            <person name="Soltis P."/>
            <person name="Zapata F."/>
        </authorList>
    </citation>
    <scope>NUCLEOTIDE SEQUENCE</scope>
    <source>
        <strain evidence="2">UCBG92.1500</strain>
        <tissue evidence="2">Leaf</tissue>
    </source>
</reference>
<gene>
    <name evidence="2" type="ORF">RJ640_007689</name>
</gene>
<name>A0AA88UNA1_9ASTE</name>
<comment type="caution">
    <text evidence="2">The sequence shown here is derived from an EMBL/GenBank/DDBJ whole genome shotgun (WGS) entry which is preliminary data.</text>
</comment>
<dbReference type="Pfam" id="PF07727">
    <property type="entry name" value="RVT_2"/>
    <property type="match status" value="1"/>
</dbReference>
<dbReference type="AlphaFoldDB" id="A0AA88UNA1"/>